<feature type="domain" description="Putative ER transporter 6TM N-terminal" evidence="8">
    <location>
        <begin position="165"/>
        <end position="382"/>
    </location>
</feature>
<evidence type="ECO:0000256" key="1">
    <source>
        <dbReference type="ARBA" id="ARBA00004141"/>
    </source>
</evidence>
<evidence type="ECO:0000256" key="3">
    <source>
        <dbReference type="ARBA" id="ARBA00022989"/>
    </source>
</evidence>
<keyword evidence="2 6" id="KW-0812">Transmembrane</keyword>
<dbReference type="InterPro" id="IPR049453">
    <property type="entry name" value="Memb_transporter_dom"/>
</dbReference>
<name>A0AAV9PEW9_9PEZI</name>
<dbReference type="PANTHER" id="PTHR37994:SF4">
    <property type="entry name" value="ER TRANSPORTER 6TM N-TERMINAL DOMAIN-CONTAINING PROTEIN-RELATED"/>
    <property type="match status" value="1"/>
</dbReference>
<keyword evidence="11" id="KW-1185">Reference proteome</keyword>
<dbReference type="AlphaFoldDB" id="A0AAV9PEW9"/>
<accession>A0AAV9PEW9</accession>
<dbReference type="Pfam" id="PF10334">
    <property type="entry name" value="BRE4"/>
    <property type="match status" value="1"/>
</dbReference>
<feature type="transmembrane region" description="Helical" evidence="6">
    <location>
        <begin position="123"/>
        <end position="146"/>
    </location>
</feature>
<evidence type="ECO:0000313" key="11">
    <source>
        <dbReference type="Proteomes" id="UP001337655"/>
    </source>
</evidence>
<gene>
    <name evidence="10" type="ORF">LTR77_003423</name>
</gene>
<dbReference type="InterPro" id="IPR018820">
    <property type="entry name" value="BRE4-related_DUF2421"/>
</dbReference>
<evidence type="ECO:0000256" key="2">
    <source>
        <dbReference type="ARBA" id="ARBA00022692"/>
    </source>
</evidence>
<sequence length="1065" mass="119222">MASKRENADEDNGDNGPIGHTDDDAAAGHSSSGSDDRTKEAQAPAKPEPKKDEQKKPSKLKVAWDKLGLDVMTLKMMFKGSVPPTVAIAMYQSPRVAEVYTTLGYLVAIASILGFAIMPRGKFIQHMTLNVISICFAAGLNLLALYCATQARINTTPAGQPPSVYNSSQSAVCAVWLIGQVYLINVSSLTSFGIIGSKENFADVNLDGTQFPDMPTATSFMQRLIEAFLSGFALATATHFFIFPTSSRLVVFKELAGYLQLLNGVVKTQTAYMTTLETHDPLKQQAEGAESDKKKHKKKKEIAGQSGYIWGTPASVKMEELMNKLIELHTKLHGDITPAKREFAFGKLESHDLTELWKLGRSIFLPVLGLASMINILERQAELCGWKSGDEVSQEVDENRYRQIENVHEAMKFLHKPFAQMTATLDGAFQHILLVLELVKPPKKKQEDEESKGDEAPKPGSTGFAETYKKKMDEFYNSKKRSLEDFCAQNDIQLPPDFWEASFIHPHTLTAEQEHRRERHQRQLFFVLYLEYLLWRVAKAVLNLVLFVDKRKQEGAFKRSKLIFPGSKTIYKWILSTFGQEDMSQEDSFTTDMDSGGNESLYLGQGFSKMKDPEHEPPRNAFEKLGEKARNIPRFFRSDSSAFGFRVVAATMTLGIVCYLRDTQSFFLDNRLLWSLIMIAISMNRTAGQSSFNFAMRILGTAVAMTASYVIWYIVDGKTPGVIIFLWLWMAIAFYPIFKAPKFIIVAVLSIVTSVLIVGYELQVRVLGVEVATSNGQPAYPLYILAPYRLAAVTCGILVSYIWTIFPFPISESTELRKDLAASLNLMCIFYENVHETVRSRVTGKAGSITKKGTHAYNLEKARTTIFSKLVFVLENLKTNSAFSSFQLRVGGRFPHEEYEELMSCMRRLLLWVSLASYASSDFDQVEEADAERSLWAAEFRKVIGNSANTSNQITSLLSLLASSLSNGQPLPPYLRMPESFQLVRRLEHVNPDIVSVRHVAEPEYSAFAVMQVTSQCINTDVLKLVKHVKNLVGEIDFSYRAVKSSSASSFNSSDEEEDAKSKAE</sequence>
<evidence type="ECO:0000256" key="4">
    <source>
        <dbReference type="ARBA" id="ARBA00023136"/>
    </source>
</evidence>
<feature type="transmembrane region" description="Helical" evidence="6">
    <location>
        <begin position="224"/>
        <end position="243"/>
    </location>
</feature>
<feature type="region of interest" description="Disordered" evidence="5">
    <location>
        <begin position="1"/>
        <end position="59"/>
    </location>
</feature>
<dbReference type="InterPro" id="IPR018823">
    <property type="entry name" value="ArAE_2_N"/>
</dbReference>
<dbReference type="GeneID" id="89924770"/>
<reference evidence="10 11" key="1">
    <citation type="submission" date="2023-08" db="EMBL/GenBank/DDBJ databases">
        <title>Black Yeasts Isolated from many extreme environments.</title>
        <authorList>
            <person name="Coleine C."/>
            <person name="Stajich J.E."/>
            <person name="Selbmann L."/>
        </authorList>
    </citation>
    <scope>NUCLEOTIDE SEQUENCE [LARGE SCALE GENOMIC DNA]</scope>
    <source>
        <strain evidence="10 11">CCFEE 5935</strain>
    </source>
</reference>
<feature type="domain" description="Integral membrane bound transporter" evidence="9">
    <location>
        <begin position="670"/>
        <end position="802"/>
    </location>
</feature>
<feature type="region of interest" description="Disordered" evidence="5">
    <location>
        <begin position="444"/>
        <end position="465"/>
    </location>
</feature>
<feature type="domain" description="DUF2421" evidence="7">
    <location>
        <begin position="807"/>
        <end position="1035"/>
    </location>
</feature>
<dbReference type="EMBL" id="JAVRRT010000005">
    <property type="protein sequence ID" value="KAK5171787.1"/>
    <property type="molecule type" value="Genomic_DNA"/>
</dbReference>
<comment type="caution">
    <text evidence="10">The sequence shown here is derived from an EMBL/GenBank/DDBJ whole genome shotgun (WGS) entry which is preliminary data.</text>
</comment>
<feature type="transmembrane region" description="Helical" evidence="6">
    <location>
        <begin position="694"/>
        <end position="715"/>
    </location>
</feature>
<comment type="subcellular location">
    <subcellularLocation>
        <location evidence="1">Membrane</location>
        <topology evidence="1">Multi-pass membrane protein</topology>
    </subcellularLocation>
</comment>
<feature type="region of interest" description="Disordered" evidence="5">
    <location>
        <begin position="1044"/>
        <end position="1065"/>
    </location>
</feature>
<evidence type="ECO:0000313" key="10">
    <source>
        <dbReference type="EMBL" id="KAK5171787.1"/>
    </source>
</evidence>
<feature type="transmembrane region" description="Helical" evidence="6">
    <location>
        <begin position="744"/>
        <end position="762"/>
    </location>
</feature>
<feature type="transmembrane region" description="Helical" evidence="6">
    <location>
        <begin position="99"/>
        <end position="117"/>
    </location>
</feature>
<dbReference type="RefSeq" id="XP_064660631.1">
    <property type="nucleotide sequence ID" value="XM_064800680.1"/>
</dbReference>
<feature type="transmembrane region" description="Helical" evidence="6">
    <location>
        <begin position="643"/>
        <end position="660"/>
    </location>
</feature>
<evidence type="ECO:0000256" key="5">
    <source>
        <dbReference type="SAM" id="MobiDB-lite"/>
    </source>
</evidence>
<feature type="transmembrane region" description="Helical" evidence="6">
    <location>
        <begin position="722"/>
        <end position="738"/>
    </location>
</feature>
<dbReference type="PANTHER" id="PTHR37994">
    <property type="entry name" value="ARAE_2_N DOMAIN-CONTAINING PROTEIN-RELATED"/>
    <property type="match status" value="1"/>
</dbReference>
<keyword evidence="4 6" id="KW-0472">Membrane</keyword>
<dbReference type="Pfam" id="PF10337">
    <property type="entry name" value="ArAE_2_N"/>
    <property type="match status" value="2"/>
</dbReference>
<dbReference type="Pfam" id="PF13515">
    <property type="entry name" value="FUSC_2"/>
    <property type="match status" value="1"/>
</dbReference>
<feature type="transmembrane region" description="Helical" evidence="6">
    <location>
        <begin position="782"/>
        <end position="803"/>
    </location>
</feature>
<evidence type="ECO:0000259" key="9">
    <source>
        <dbReference type="Pfam" id="PF13515"/>
    </source>
</evidence>
<keyword evidence="3 6" id="KW-1133">Transmembrane helix</keyword>
<proteinExistence type="predicted"/>
<feature type="compositionally biased region" description="Basic and acidic residues" evidence="5">
    <location>
        <begin position="47"/>
        <end position="59"/>
    </location>
</feature>
<evidence type="ECO:0000256" key="6">
    <source>
        <dbReference type="SAM" id="Phobius"/>
    </source>
</evidence>
<protein>
    <recommendedName>
        <fullName evidence="12">ER transporter 6TM N-terminal domain-containing protein</fullName>
    </recommendedName>
</protein>
<organism evidence="10 11">
    <name type="scientific">Saxophila tyrrhenica</name>
    <dbReference type="NCBI Taxonomy" id="1690608"/>
    <lineage>
        <taxon>Eukaryota</taxon>
        <taxon>Fungi</taxon>
        <taxon>Dikarya</taxon>
        <taxon>Ascomycota</taxon>
        <taxon>Pezizomycotina</taxon>
        <taxon>Dothideomycetes</taxon>
        <taxon>Dothideomycetidae</taxon>
        <taxon>Mycosphaerellales</taxon>
        <taxon>Extremaceae</taxon>
        <taxon>Saxophila</taxon>
    </lineage>
</organism>
<dbReference type="GO" id="GO:0016020">
    <property type="term" value="C:membrane"/>
    <property type="evidence" value="ECO:0007669"/>
    <property type="project" value="UniProtKB-SubCell"/>
</dbReference>
<evidence type="ECO:0000259" key="7">
    <source>
        <dbReference type="Pfam" id="PF10334"/>
    </source>
</evidence>
<evidence type="ECO:0008006" key="12">
    <source>
        <dbReference type="Google" id="ProtNLM"/>
    </source>
</evidence>
<evidence type="ECO:0000259" key="8">
    <source>
        <dbReference type="Pfam" id="PF10337"/>
    </source>
</evidence>
<dbReference type="Proteomes" id="UP001337655">
    <property type="component" value="Unassembled WGS sequence"/>
</dbReference>
<feature type="domain" description="Putative ER transporter 6TM N-terminal" evidence="8">
    <location>
        <begin position="63"/>
        <end position="158"/>
    </location>
</feature>